<sequence>MMNPMNMPREVRCKDEKLKDGSHGDILQKLSGKASLQASCCEDRNQAFLHLVLLFIGNVYLVFIRNDHEEMSEEVAKYKFSVLRCLNITEGDLVKEFAADAPHGNPNVPSIDYAGVGVLVMKSLEHAMKRGAPIVVVYLRGAVDWNAHLMVDPSSDGLGVSSCIESILEGADVTHPIPAEEVVLNVNSSSHGELAFPNGSSIAASSEG</sequence>
<evidence type="ECO:0000256" key="1">
    <source>
        <dbReference type="ARBA" id="ARBA00013191"/>
    </source>
</evidence>
<dbReference type="AlphaFoldDB" id="A5BWA3"/>
<reference evidence="4" key="1">
    <citation type="journal article" date="2007" name="PLoS ONE">
        <title>The first genome sequence of an elite grapevine cultivar (Pinot noir Vitis vinifera L.): coping with a highly heterozygous genome.</title>
        <authorList>
            <person name="Velasco R."/>
            <person name="Zharkikh A."/>
            <person name="Troggio M."/>
            <person name="Cartwright D.A."/>
            <person name="Cestaro A."/>
            <person name="Pruss D."/>
            <person name="Pindo M."/>
            <person name="FitzGerald L.M."/>
            <person name="Vezzulli S."/>
            <person name="Reid J."/>
            <person name="Malacarne G."/>
            <person name="Iliev D."/>
            <person name="Coppola G."/>
            <person name="Wardell B."/>
            <person name="Micheletti D."/>
            <person name="Macalma T."/>
            <person name="Facci M."/>
            <person name="Mitchell J.T."/>
            <person name="Perazzolli M."/>
            <person name="Eldredge G."/>
            <person name="Gatto P."/>
            <person name="Oyzerski R."/>
            <person name="Moretto M."/>
            <person name="Gutin N."/>
            <person name="Stefanini M."/>
            <person name="Chen Y."/>
            <person name="Segala C."/>
            <person name="Davenport C."/>
            <person name="Dematte L."/>
            <person name="Mraz A."/>
            <person name="Battilana J."/>
            <person name="Stormo K."/>
            <person name="Costa F."/>
            <person name="Tao Q."/>
            <person name="Si-Ammour A."/>
            <person name="Harkins T."/>
            <person name="Lackey A."/>
            <person name="Perbost C."/>
            <person name="Taillon B."/>
            <person name="Stella A."/>
            <person name="Solovyev V."/>
            <person name="Fawcett J.A."/>
            <person name="Sterck L."/>
            <person name="Vandepoele K."/>
            <person name="Grando S.M."/>
            <person name="Toppo S."/>
            <person name="Moser C."/>
            <person name="Lanchbury J."/>
            <person name="Bogden R."/>
            <person name="Skolnick M."/>
            <person name="Sgaramella V."/>
            <person name="Bhatnagar S.K."/>
            <person name="Fontana P."/>
            <person name="Gutin A."/>
            <person name="Van de Peer Y."/>
            <person name="Salamini F."/>
            <person name="Viola R."/>
        </authorList>
    </citation>
    <scope>NUCLEOTIDE SEQUENCE</scope>
</reference>
<dbReference type="EC" id="2.3.1.41" evidence="1"/>
<evidence type="ECO:0000313" key="4">
    <source>
        <dbReference type="EMBL" id="CAN72770.1"/>
    </source>
</evidence>
<dbReference type="InterPro" id="IPR000794">
    <property type="entry name" value="Beta-ketoacyl_synthase"/>
</dbReference>
<dbReference type="PANTHER" id="PTHR11712">
    <property type="entry name" value="POLYKETIDE SYNTHASE-RELATED"/>
    <property type="match status" value="1"/>
</dbReference>
<protein>
    <recommendedName>
        <fullName evidence="1">beta-ketoacyl-[acyl-carrier-protein] synthase I</fullName>
        <ecNumber evidence="1">2.3.1.41</ecNumber>
    </recommendedName>
</protein>
<name>A5BWA3_VITVI</name>
<dbReference type="SUPFAM" id="SSF53901">
    <property type="entry name" value="Thiolase-like"/>
    <property type="match status" value="1"/>
</dbReference>
<evidence type="ECO:0000256" key="2">
    <source>
        <dbReference type="ARBA" id="ARBA00022679"/>
    </source>
</evidence>
<accession>A5BWA3</accession>
<evidence type="ECO:0000256" key="3">
    <source>
        <dbReference type="SAM" id="Phobius"/>
    </source>
</evidence>
<dbReference type="PANTHER" id="PTHR11712:SF336">
    <property type="entry name" value="3-OXOACYL-[ACYL-CARRIER-PROTEIN] SYNTHASE, MITOCHONDRIAL"/>
    <property type="match status" value="1"/>
</dbReference>
<keyword evidence="3" id="KW-1133">Transmembrane helix</keyword>
<dbReference type="GO" id="GO:0004315">
    <property type="term" value="F:3-oxoacyl-[acyl-carrier-protein] synthase activity"/>
    <property type="evidence" value="ECO:0007669"/>
    <property type="project" value="UniProtKB-EC"/>
</dbReference>
<keyword evidence="3" id="KW-0472">Membrane</keyword>
<gene>
    <name evidence="4" type="ORF">VITISV_033332</name>
</gene>
<dbReference type="InterPro" id="IPR016039">
    <property type="entry name" value="Thiolase-like"/>
</dbReference>
<organism evidence="4">
    <name type="scientific">Vitis vinifera</name>
    <name type="common">Grape</name>
    <dbReference type="NCBI Taxonomy" id="29760"/>
    <lineage>
        <taxon>Eukaryota</taxon>
        <taxon>Viridiplantae</taxon>
        <taxon>Streptophyta</taxon>
        <taxon>Embryophyta</taxon>
        <taxon>Tracheophyta</taxon>
        <taxon>Spermatophyta</taxon>
        <taxon>Magnoliopsida</taxon>
        <taxon>eudicotyledons</taxon>
        <taxon>Gunneridae</taxon>
        <taxon>Pentapetalae</taxon>
        <taxon>rosids</taxon>
        <taxon>Vitales</taxon>
        <taxon>Vitaceae</taxon>
        <taxon>Viteae</taxon>
        <taxon>Vitis</taxon>
    </lineage>
</organism>
<proteinExistence type="predicted"/>
<keyword evidence="3" id="KW-0812">Transmembrane</keyword>
<dbReference type="EMBL" id="AM473486">
    <property type="protein sequence ID" value="CAN72770.1"/>
    <property type="molecule type" value="Genomic_DNA"/>
</dbReference>
<dbReference type="ExpressionAtlas" id="A5BWA3">
    <property type="expression patterns" value="baseline and differential"/>
</dbReference>
<feature type="transmembrane region" description="Helical" evidence="3">
    <location>
        <begin position="47"/>
        <end position="64"/>
    </location>
</feature>
<keyword evidence="2" id="KW-0808">Transferase</keyword>